<dbReference type="InterPro" id="IPR002477">
    <property type="entry name" value="Peptidoglycan-bd-like"/>
</dbReference>
<evidence type="ECO:0000259" key="1">
    <source>
        <dbReference type="Pfam" id="PF01471"/>
    </source>
</evidence>
<accession>A0A644YJX7</accession>
<dbReference type="AlphaFoldDB" id="A0A644YJX7"/>
<dbReference type="Gene3D" id="1.10.101.10">
    <property type="entry name" value="PGBD-like superfamily/PGBD"/>
    <property type="match status" value="1"/>
</dbReference>
<comment type="caution">
    <text evidence="2">The sequence shown here is derived from an EMBL/GenBank/DDBJ whole genome shotgun (WGS) entry which is preliminary data.</text>
</comment>
<evidence type="ECO:0000313" key="2">
    <source>
        <dbReference type="EMBL" id="MPM28952.1"/>
    </source>
</evidence>
<organism evidence="2">
    <name type="scientific">bioreactor metagenome</name>
    <dbReference type="NCBI Taxonomy" id="1076179"/>
    <lineage>
        <taxon>unclassified sequences</taxon>
        <taxon>metagenomes</taxon>
        <taxon>ecological metagenomes</taxon>
    </lineage>
</organism>
<dbReference type="EMBL" id="VSSQ01005388">
    <property type="protein sequence ID" value="MPM28952.1"/>
    <property type="molecule type" value="Genomic_DNA"/>
</dbReference>
<name>A0A644YJX7_9ZZZZ</name>
<gene>
    <name evidence="2" type="ORF">SDC9_75490</name>
</gene>
<dbReference type="InterPro" id="IPR036365">
    <property type="entry name" value="PGBD-like_sf"/>
</dbReference>
<proteinExistence type="predicted"/>
<dbReference type="Pfam" id="PF01471">
    <property type="entry name" value="PG_binding_1"/>
    <property type="match status" value="1"/>
</dbReference>
<feature type="domain" description="Peptidoglycan binding-like" evidence="1">
    <location>
        <begin position="33"/>
        <end position="92"/>
    </location>
</feature>
<dbReference type="InterPro" id="IPR036366">
    <property type="entry name" value="PGBDSf"/>
</dbReference>
<protein>
    <recommendedName>
        <fullName evidence="1">Peptidoglycan binding-like domain-containing protein</fullName>
    </recommendedName>
</protein>
<dbReference type="SUPFAM" id="SSF47090">
    <property type="entry name" value="PGBD-like"/>
    <property type="match status" value="1"/>
</dbReference>
<sequence length="108" mass="12355">MEYSPHCLQKKYIFPNLRFPGLPYRKGEGRESPGILIAQEMLSYISLAIPSISYISEDGIFGEETERAVIAFQQMFGLEATGVIDEATWNELSRVYMQQRYGELQPTL</sequence>
<reference evidence="2" key="1">
    <citation type="submission" date="2019-08" db="EMBL/GenBank/DDBJ databases">
        <authorList>
            <person name="Kucharzyk K."/>
            <person name="Murdoch R.W."/>
            <person name="Higgins S."/>
            <person name="Loffler F."/>
        </authorList>
    </citation>
    <scope>NUCLEOTIDE SEQUENCE</scope>
</reference>